<dbReference type="InterPro" id="IPR023006">
    <property type="entry name" value="YchJ-like"/>
</dbReference>
<reference evidence="4 5" key="1">
    <citation type="submission" date="2018-01" db="EMBL/GenBank/DDBJ databases">
        <authorList>
            <person name="Clerissi C."/>
        </authorList>
    </citation>
    <scope>NUCLEOTIDE SEQUENCE [LARGE SCALE GENOMIC DNA]</scope>
    <source>
        <strain evidence="4">Cupriavidus sp. LMG 19464</strain>
    </source>
</reference>
<dbReference type="NCBIfam" id="NF002502">
    <property type="entry name" value="PRK01842.1"/>
    <property type="match status" value="1"/>
</dbReference>
<feature type="region of interest" description="Disordered" evidence="2">
    <location>
        <begin position="1"/>
        <end position="21"/>
    </location>
</feature>
<sequence>MTGAKVAKAAKGAKASQRLPKAGPVPCPCGSADYAACCGRFHRGEALPPNAEALMRSRYSAYVLNDIDWLRQTWHASTCPADLVPDTATRWLGLTVKAHAQQDDTHAEVEFVARYKVGGRAWRLHERSRFVCEARAPGEAPQWLYVDGDIIGETP</sequence>
<dbReference type="EMBL" id="OFSQ01000001">
    <property type="protein sequence ID" value="SOY41627.1"/>
    <property type="molecule type" value="Genomic_DNA"/>
</dbReference>
<dbReference type="OrthoDB" id="21421at2"/>
<accession>A0A975WRR2</accession>
<proteinExistence type="inferred from homology"/>
<name>A0A975WRR2_9BURK</name>
<evidence type="ECO:0000259" key="3">
    <source>
        <dbReference type="Pfam" id="PF17775"/>
    </source>
</evidence>
<dbReference type="SUPFAM" id="SSF54427">
    <property type="entry name" value="NTF2-like"/>
    <property type="match status" value="1"/>
</dbReference>
<comment type="caution">
    <text evidence="4">The sequence shown here is derived from an EMBL/GenBank/DDBJ whole genome shotgun (WGS) entry which is preliminary data.</text>
</comment>
<dbReference type="InterPro" id="IPR048469">
    <property type="entry name" value="YchJ-like_M"/>
</dbReference>
<comment type="similarity">
    <text evidence="1">Belongs to the UPF0225 family.</text>
</comment>
<evidence type="ECO:0000313" key="5">
    <source>
        <dbReference type="Proteomes" id="UP000256780"/>
    </source>
</evidence>
<dbReference type="Pfam" id="PF17775">
    <property type="entry name" value="YchJ_M-like"/>
    <property type="match status" value="1"/>
</dbReference>
<evidence type="ECO:0000313" key="4">
    <source>
        <dbReference type="EMBL" id="SOY41627.1"/>
    </source>
</evidence>
<evidence type="ECO:0000256" key="2">
    <source>
        <dbReference type="SAM" id="MobiDB-lite"/>
    </source>
</evidence>
<gene>
    <name evidence="4" type="ORF">CBM2587_A10411</name>
</gene>
<organism evidence="4 5">
    <name type="scientific">Cupriavidus taiwanensis</name>
    <dbReference type="NCBI Taxonomy" id="164546"/>
    <lineage>
        <taxon>Bacteria</taxon>
        <taxon>Pseudomonadati</taxon>
        <taxon>Pseudomonadota</taxon>
        <taxon>Betaproteobacteria</taxon>
        <taxon>Burkholderiales</taxon>
        <taxon>Burkholderiaceae</taxon>
        <taxon>Cupriavidus</taxon>
    </lineage>
</organism>
<protein>
    <recommendedName>
        <fullName evidence="1">UPF0225 protein CBM2587_A10411</fullName>
    </recommendedName>
</protein>
<feature type="domain" description="YchJ-like middle NTF2-like" evidence="3">
    <location>
        <begin position="50"/>
        <end position="148"/>
    </location>
</feature>
<dbReference type="AlphaFoldDB" id="A0A975WRR2"/>
<evidence type="ECO:0000256" key="1">
    <source>
        <dbReference type="HAMAP-Rule" id="MF_00612"/>
    </source>
</evidence>
<dbReference type="Proteomes" id="UP000256780">
    <property type="component" value="Chromosome CBM2587_a"/>
</dbReference>
<dbReference type="RefSeq" id="WP_116355366.1">
    <property type="nucleotide sequence ID" value="NZ_LT976853.1"/>
</dbReference>
<dbReference type="HAMAP" id="MF_00612">
    <property type="entry name" value="UPF0225"/>
    <property type="match status" value="1"/>
</dbReference>
<feature type="compositionally biased region" description="Low complexity" evidence="2">
    <location>
        <begin position="1"/>
        <end position="15"/>
    </location>
</feature>
<dbReference type="InterPro" id="IPR032710">
    <property type="entry name" value="NTF2-like_dom_sf"/>
</dbReference>
<dbReference type="Gene3D" id="3.10.450.50">
    <property type="match status" value="1"/>
</dbReference>